<evidence type="ECO:0000256" key="1">
    <source>
        <dbReference type="ARBA" id="ARBA00023015"/>
    </source>
</evidence>
<accession>A0A2X0KAI5</accession>
<dbReference type="SMART" id="SM01134">
    <property type="entry name" value="DeoRC"/>
    <property type="match status" value="1"/>
</dbReference>
<dbReference type="GO" id="GO:0003677">
    <property type="term" value="F:DNA binding"/>
    <property type="evidence" value="ECO:0007669"/>
    <property type="project" value="UniProtKB-KW"/>
</dbReference>
<dbReference type="Pfam" id="PF00455">
    <property type="entry name" value="DeoRC"/>
    <property type="match status" value="1"/>
</dbReference>
<dbReference type="Pfam" id="PF08220">
    <property type="entry name" value="HTH_DeoR"/>
    <property type="match status" value="1"/>
</dbReference>
<protein>
    <submittedName>
        <fullName evidence="5">DeoR family transcriptional regulator</fullName>
    </submittedName>
</protein>
<dbReference type="PRINTS" id="PR00037">
    <property type="entry name" value="HTHLACR"/>
</dbReference>
<comment type="caution">
    <text evidence="5">The sequence shown here is derived from an EMBL/GenBank/DDBJ whole genome shotgun (WGS) entry which is preliminary data.</text>
</comment>
<evidence type="ECO:0000259" key="4">
    <source>
        <dbReference type="PROSITE" id="PS51000"/>
    </source>
</evidence>
<dbReference type="InterPro" id="IPR036390">
    <property type="entry name" value="WH_DNA-bd_sf"/>
</dbReference>
<dbReference type="Gene3D" id="3.40.50.1360">
    <property type="match status" value="1"/>
</dbReference>
<keyword evidence="1" id="KW-0805">Transcription regulation</keyword>
<evidence type="ECO:0000313" key="5">
    <source>
        <dbReference type="EMBL" id="RAG84399.1"/>
    </source>
</evidence>
<dbReference type="AlphaFoldDB" id="A0A2X0KAI5"/>
<dbReference type="PANTHER" id="PTHR30363">
    <property type="entry name" value="HTH-TYPE TRANSCRIPTIONAL REGULATOR SRLR-RELATED"/>
    <property type="match status" value="1"/>
</dbReference>
<dbReference type="PANTHER" id="PTHR30363:SF44">
    <property type="entry name" value="AGA OPERON TRANSCRIPTIONAL REPRESSOR-RELATED"/>
    <property type="match status" value="1"/>
</dbReference>
<dbReference type="Proteomes" id="UP000248889">
    <property type="component" value="Unassembled WGS sequence"/>
</dbReference>
<dbReference type="PROSITE" id="PS51000">
    <property type="entry name" value="HTH_DEOR_2"/>
    <property type="match status" value="1"/>
</dbReference>
<feature type="domain" description="HTH deoR-type" evidence="4">
    <location>
        <begin position="3"/>
        <end position="58"/>
    </location>
</feature>
<dbReference type="SUPFAM" id="SSF46785">
    <property type="entry name" value="Winged helix' DNA-binding domain"/>
    <property type="match status" value="1"/>
</dbReference>
<dbReference type="InterPro" id="IPR037171">
    <property type="entry name" value="NagB/RpiA_transferase-like"/>
</dbReference>
<dbReference type="OrthoDB" id="7688673at2"/>
<keyword evidence="6" id="KW-1185">Reference proteome</keyword>
<sequence length="267" mass="27842">MLAKRRQSVILAEIRRSGSVRVGELSARFGVSDMTIRRDLAELARLGLVEKVHGGALHADGAGGVEPGFDAKQEWEPEAKDEIAQLAARLVRPGTAIALSAGTTTRAFARNLLRVERLTVVTNSVRVAEVFAEARRPGRPGPTVVLTGGVRTPSDALVGPMAALALDDLHVDQLFLGCHGVDPAAGLTTPNLAEAETNRALIACAGRVVVLADHSKWGVVSLSSYAPLSAVHTLVTDAELPPEAREQASAAVGRVLVAGGQGQRPGG</sequence>
<evidence type="ECO:0000256" key="2">
    <source>
        <dbReference type="ARBA" id="ARBA00023125"/>
    </source>
</evidence>
<evidence type="ECO:0000313" key="6">
    <source>
        <dbReference type="Proteomes" id="UP000248889"/>
    </source>
</evidence>
<keyword evidence="2" id="KW-0238">DNA-binding</keyword>
<proteinExistence type="predicted"/>
<dbReference type="EMBL" id="QKYN01000066">
    <property type="protein sequence ID" value="RAG84399.1"/>
    <property type="molecule type" value="Genomic_DNA"/>
</dbReference>
<reference evidence="5 6" key="1">
    <citation type="submission" date="2018-06" db="EMBL/GenBank/DDBJ databases">
        <title>Streptacidiphilus pinicola sp. nov., isolated from pine grove soil.</title>
        <authorList>
            <person name="Roh S.G."/>
            <person name="Park S."/>
            <person name="Kim M.-K."/>
            <person name="Yun B.-R."/>
            <person name="Park J."/>
            <person name="Kim M.J."/>
            <person name="Kim Y.S."/>
            <person name="Kim S.B."/>
        </authorList>
    </citation>
    <scope>NUCLEOTIDE SEQUENCE [LARGE SCALE GENOMIC DNA]</scope>
    <source>
        <strain evidence="5 6">MMS16-CNU450</strain>
    </source>
</reference>
<dbReference type="SUPFAM" id="SSF100950">
    <property type="entry name" value="NagB/RpiA/CoA transferase-like"/>
    <property type="match status" value="1"/>
</dbReference>
<evidence type="ECO:0000256" key="3">
    <source>
        <dbReference type="ARBA" id="ARBA00023163"/>
    </source>
</evidence>
<gene>
    <name evidence="5" type="ORF">DN069_17205</name>
</gene>
<dbReference type="InterPro" id="IPR018356">
    <property type="entry name" value="Tscrpt_reg_HTH_DeoR_CS"/>
</dbReference>
<dbReference type="PROSITE" id="PS00894">
    <property type="entry name" value="HTH_DEOR_1"/>
    <property type="match status" value="1"/>
</dbReference>
<dbReference type="SMART" id="SM00420">
    <property type="entry name" value="HTH_DEOR"/>
    <property type="match status" value="1"/>
</dbReference>
<dbReference type="RefSeq" id="WP_111501898.1">
    <property type="nucleotide sequence ID" value="NZ_QKYN01000066.1"/>
</dbReference>
<organism evidence="5 6">
    <name type="scientific">Streptacidiphilus pinicola</name>
    <dbReference type="NCBI Taxonomy" id="2219663"/>
    <lineage>
        <taxon>Bacteria</taxon>
        <taxon>Bacillati</taxon>
        <taxon>Actinomycetota</taxon>
        <taxon>Actinomycetes</taxon>
        <taxon>Kitasatosporales</taxon>
        <taxon>Streptomycetaceae</taxon>
        <taxon>Streptacidiphilus</taxon>
    </lineage>
</organism>
<dbReference type="InterPro" id="IPR036388">
    <property type="entry name" value="WH-like_DNA-bd_sf"/>
</dbReference>
<dbReference type="Gene3D" id="1.10.10.10">
    <property type="entry name" value="Winged helix-like DNA-binding domain superfamily/Winged helix DNA-binding domain"/>
    <property type="match status" value="1"/>
</dbReference>
<keyword evidence="3" id="KW-0804">Transcription</keyword>
<name>A0A2X0KAI5_9ACTN</name>
<dbReference type="InterPro" id="IPR050313">
    <property type="entry name" value="Carb_Metab_HTH_regulators"/>
</dbReference>
<dbReference type="GO" id="GO:0003700">
    <property type="term" value="F:DNA-binding transcription factor activity"/>
    <property type="evidence" value="ECO:0007669"/>
    <property type="project" value="InterPro"/>
</dbReference>
<dbReference type="InterPro" id="IPR001034">
    <property type="entry name" value="DeoR_HTH"/>
</dbReference>
<dbReference type="InterPro" id="IPR014036">
    <property type="entry name" value="DeoR-like_C"/>
</dbReference>